<evidence type="ECO:0000313" key="1">
    <source>
        <dbReference type="EMBL" id="MBB2190436.1"/>
    </source>
</evidence>
<gene>
    <name evidence="1" type="ORF">HLH34_10760</name>
</gene>
<keyword evidence="2" id="KW-1185">Reference proteome</keyword>
<sequence length="65" mass="7330">MKPSVKPVPEAAMELVDRHGDEAVHVARMHRDEAQEADDAAGTAYWNAILETLQYLLEEDPRRVS</sequence>
<evidence type="ECO:0000313" key="2">
    <source>
        <dbReference type="Proteomes" id="UP000555756"/>
    </source>
</evidence>
<accession>A0A7W4JT49</accession>
<dbReference type="EMBL" id="JABEQF010000006">
    <property type="protein sequence ID" value="MBB2190436.1"/>
    <property type="molecule type" value="Genomic_DNA"/>
</dbReference>
<organism evidence="1 2">
    <name type="scientific">Gluconacetobacter azotocaptans</name>
    <dbReference type="NCBI Taxonomy" id="142834"/>
    <lineage>
        <taxon>Bacteria</taxon>
        <taxon>Pseudomonadati</taxon>
        <taxon>Pseudomonadota</taxon>
        <taxon>Alphaproteobacteria</taxon>
        <taxon>Acetobacterales</taxon>
        <taxon>Acetobacteraceae</taxon>
        <taxon>Gluconacetobacter</taxon>
    </lineage>
</organism>
<proteinExistence type="predicted"/>
<protein>
    <submittedName>
        <fullName evidence="1">Uncharacterized protein</fullName>
    </submittedName>
</protein>
<name>A0A7W4JT49_9PROT</name>
<dbReference type="AlphaFoldDB" id="A0A7W4JT49"/>
<comment type="caution">
    <text evidence="1">The sequence shown here is derived from an EMBL/GenBank/DDBJ whole genome shotgun (WGS) entry which is preliminary data.</text>
</comment>
<reference evidence="1 2" key="1">
    <citation type="submission" date="2020-04" db="EMBL/GenBank/DDBJ databases">
        <title>Description of novel Gluconacetobacter.</title>
        <authorList>
            <person name="Sombolestani A."/>
        </authorList>
    </citation>
    <scope>NUCLEOTIDE SEQUENCE [LARGE SCALE GENOMIC DNA]</scope>
    <source>
        <strain evidence="1 2">LMG 21311</strain>
    </source>
</reference>
<dbReference type="Proteomes" id="UP000555756">
    <property type="component" value="Unassembled WGS sequence"/>
</dbReference>